<evidence type="ECO:0000313" key="2">
    <source>
        <dbReference type="Proteomes" id="UP001163823"/>
    </source>
</evidence>
<keyword evidence="2" id="KW-1185">Reference proteome</keyword>
<sequence>MSCIIGYRDMDTYSSGQYTFIWGCGDTLLAYSGLRGYGHLFFRPVIPSFGGVTHLIWDTLIYLALVESKQFKVAKSMNQSSFH</sequence>
<comment type="caution">
    <text evidence="1">The sequence shown here is derived from an EMBL/GenBank/DDBJ whole genome shotgun (WGS) entry which is preliminary data.</text>
</comment>
<accession>A0AAD7LRM8</accession>
<name>A0AAD7LRM8_QUISA</name>
<dbReference type="Proteomes" id="UP001163823">
    <property type="component" value="Chromosome 7"/>
</dbReference>
<gene>
    <name evidence="1" type="ORF">O6P43_018206</name>
</gene>
<proteinExistence type="predicted"/>
<organism evidence="1 2">
    <name type="scientific">Quillaja saponaria</name>
    <name type="common">Soap bark tree</name>
    <dbReference type="NCBI Taxonomy" id="32244"/>
    <lineage>
        <taxon>Eukaryota</taxon>
        <taxon>Viridiplantae</taxon>
        <taxon>Streptophyta</taxon>
        <taxon>Embryophyta</taxon>
        <taxon>Tracheophyta</taxon>
        <taxon>Spermatophyta</taxon>
        <taxon>Magnoliopsida</taxon>
        <taxon>eudicotyledons</taxon>
        <taxon>Gunneridae</taxon>
        <taxon>Pentapetalae</taxon>
        <taxon>rosids</taxon>
        <taxon>fabids</taxon>
        <taxon>Fabales</taxon>
        <taxon>Quillajaceae</taxon>
        <taxon>Quillaja</taxon>
    </lineage>
</organism>
<evidence type="ECO:0000313" key="1">
    <source>
        <dbReference type="EMBL" id="KAJ7963064.1"/>
    </source>
</evidence>
<dbReference type="KEGG" id="qsa:O6P43_018206"/>
<protein>
    <submittedName>
        <fullName evidence="1">Uncharacterized protein</fullName>
    </submittedName>
</protein>
<reference evidence="1" key="1">
    <citation type="journal article" date="2023" name="Science">
        <title>Elucidation of the pathway for biosynthesis of saponin adjuvants from the soapbark tree.</title>
        <authorList>
            <person name="Reed J."/>
            <person name="Orme A."/>
            <person name="El-Demerdash A."/>
            <person name="Owen C."/>
            <person name="Martin L.B.B."/>
            <person name="Misra R.C."/>
            <person name="Kikuchi S."/>
            <person name="Rejzek M."/>
            <person name="Martin A.C."/>
            <person name="Harkess A."/>
            <person name="Leebens-Mack J."/>
            <person name="Louveau T."/>
            <person name="Stephenson M.J."/>
            <person name="Osbourn A."/>
        </authorList>
    </citation>
    <scope>NUCLEOTIDE SEQUENCE</scope>
    <source>
        <tissue evidence="1">Leaf</tissue>
    </source>
</reference>
<dbReference type="EMBL" id="JARAOO010000007">
    <property type="protein sequence ID" value="KAJ7963064.1"/>
    <property type="molecule type" value="Genomic_DNA"/>
</dbReference>
<dbReference type="AlphaFoldDB" id="A0AAD7LRM8"/>